<dbReference type="GO" id="GO:0006355">
    <property type="term" value="P:regulation of DNA-templated transcription"/>
    <property type="evidence" value="ECO:0007669"/>
    <property type="project" value="InterPro"/>
</dbReference>
<evidence type="ECO:0000313" key="1">
    <source>
        <dbReference type="EMBL" id="DAD74157.1"/>
    </source>
</evidence>
<proteinExistence type="predicted"/>
<name>A0A8S5LVR8_9CAUD</name>
<reference evidence="1" key="1">
    <citation type="journal article" date="2021" name="Proc. Natl. Acad. Sci. U.S.A.">
        <title>A Catalog of Tens of Thousands of Viruses from Human Metagenomes Reveals Hidden Associations with Chronic Diseases.</title>
        <authorList>
            <person name="Tisza M.J."/>
            <person name="Buck C.B."/>
        </authorList>
    </citation>
    <scope>NUCLEOTIDE SEQUENCE</scope>
    <source>
        <strain evidence="1">CtplG2</strain>
    </source>
</reference>
<sequence>MGKTSSAVKYKYNKKAYKAFNVQIKPEIFDRIDRYCKENNISRSQFLLAAINTLSPDEEVKD</sequence>
<accession>A0A8S5LVR8</accession>
<protein>
    <submittedName>
        <fullName evidence="1">Uncharacterized protein</fullName>
    </submittedName>
</protein>
<dbReference type="EMBL" id="BK014753">
    <property type="protein sequence ID" value="DAD74157.1"/>
    <property type="molecule type" value="Genomic_DNA"/>
</dbReference>
<dbReference type="InterPro" id="IPR010985">
    <property type="entry name" value="Ribbon_hlx_hlx"/>
</dbReference>
<dbReference type="SUPFAM" id="SSF47598">
    <property type="entry name" value="Ribbon-helix-helix"/>
    <property type="match status" value="1"/>
</dbReference>
<organism evidence="1">
    <name type="scientific">Myoviridae sp. ctplG2</name>
    <dbReference type="NCBI Taxonomy" id="2826700"/>
    <lineage>
        <taxon>Viruses</taxon>
        <taxon>Duplodnaviria</taxon>
        <taxon>Heunggongvirae</taxon>
        <taxon>Uroviricota</taxon>
        <taxon>Caudoviricetes</taxon>
    </lineage>
</organism>